<dbReference type="Proteomes" id="UP001190466">
    <property type="component" value="Chromosome"/>
</dbReference>
<proteinExistence type="predicted"/>
<accession>A0ABM9MCU2</accession>
<dbReference type="RefSeq" id="WP_316516245.1">
    <property type="nucleotide sequence ID" value="NZ_OY726395.1"/>
</dbReference>
<sequence length="253" mass="26711">MRIVVVGGTGLVGTRLVDVLTRAGQDAVAASPRTGVDTVTGKGLTEVLTGADVVVDVSNSPAFEDCAAMEFFRNSTTNLLTAEKLTGVTHHVALSVVGTERLAPHSGYFQAKLMQEELIATGPVPYSVIRATQFYEFLFTAADSATVAGTVRLPPALIQPVAAHDVAAQLATVAVGGPDNGSTEIGGPQRFALDELIRTVLSMRGDDRAVVRDATARYWGIDIEERTLLPGAHARLCGTRLTDWLGGADGRRR</sequence>
<protein>
    <submittedName>
        <fullName evidence="1">NmrA family transcriptional regulator</fullName>
    </submittedName>
</protein>
<dbReference type="SUPFAM" id="SSF51735">
    <property type="entry name" value="NAD(P)-binding Rossmann-fold domains"/>
    <property type="match status" value="1"/>
</dbReference>
<evidence type="ECO:0000313" key="1">
    <source>
        <dbReference type="EMBL" id="CAJ1582102.1"/>
    </source>
</evidence>
<evidence type="ECO:0000313" key="2">
    <source>
        <dbReference type="Proteomes" id="UP001190466"/>
    </source>
</evidence>
<dbReference type="EMBL" id="OY726395">
    <property type="protein sequence ID" value="CAJ1582102.1"/>
    <property type="molecule type" value="Genomic_DNA"/>
</dbReference>
<reference evidence="1 2" key="1">
    <citation type="submission" date="2023-08" db="EMBL/GenBank/DDBJ databases">
        <authorList>
            <person name="Folkvardsen B D."/>
            <person name="Norman A."/>
        </authorList>
    </citation>
    <scope>NUCLEOTIDE SEQUENCE [LARGE SCALE GENOMIC DNA]</scope>
    <source>
        <strain evidence="1 2">Mu0050</strain>
    </source>
</reference>
<dbReference type="InterPro" id="IPR036291">
    <property type="entry name" value="NAD(P)-bd_dom_sf"/>
</dbReference>
<gene>
    <name evidence="1" type="ORF">MU0050_001902</name>
</gene>
<name>A0ABM9MCU2_9MYCO</name>
<organism evidence="1 2">
    <name type="scientific">[Mycobacterium] wendilense</name>
    <dbReference type="NCBI Taxonomy" id="3064284"/>
    <lineage>
        <taxon>Bacteria</taxon>
        <taxon>Bacillati</taxon>
        <taxon>Actinomycetota</taxon>
        <taxon>Actinomycetes</taxon>
        <taxon>Mycobacteriales</taxon>
        <taxon>Mycobacteriaceae</taxon>
        <taxon>Mycolicibacter</taxon>
    </lineage>
</organism>
<dbReference type="Gene3D" id="3.40.50.720">
    <property type="entry name" value="NAD(P)-binding Rossmann-like Domain"/>
    <property type="match status" value="1"/>
</dbReference>
<keyword evidence="2" id="KW-1185">Reference proteome</keyword>